<reference evidence="2" key="1">
    <citation type="submission" date="2020-04" db="EMBL/GenBank/DDBJ databases">
        <title>Hybrid Assembly of Korean Phytophthora infestans isolates.</title>
        <authorList>
            <person name="Prokchorchik M."/>
            <person name="Lee Y."/>
            <person name="Seo J."/>
            <person name="Cho J.-H."/>
            <person name="Park Y.-E."/>
            <person name="Jang D.-C."/>
            <person name="Im J.-S."/>
            <person name="Choi J.-G."/>
            <person name="Park H.-J."/>
            <person name="Lee G.-B."/>
            <person name="Lee Y.-G."/>
            <person name="Hong S.-Y."/>
            <person name="Cho K."/>
            <person name="Sohn K.H."/>
        </authorList>
    </citation>
    <scope>NUCLEOTIDE SEQUENCE</scope>
    <source>
        <strain evidence="2">KR_1_A1</strain>
    </source>
</reference>
<name>A0A833T496_PHYIN</name>
<feature type="transmembrane region" description="Helical" evidence="1">
    <location>
        <begin position="168"/>
        <end position="190"/>
    </location>
</feature>
<organism evidence="2 3">
    <name type="scientific">Phytophthora infestans</name>
    <name type="common">Potato late blight agent</name>
    <name type="synonym">Botrytis infestans</name>
    <dbReference type="NCBI Taxonomy" id="4787"/>
    <lineage>
        <taxon>Eukaryota</taxon>
        <taxon>Sar</taxon>
        <taxon>Stramenopiles</taxon>
        <taxon>Oomycota</taxon>
        <taxon>Peronosporomycetes</taxon>
        <taxon>Peronosporales</taxon>
        <taxon>Peronosporaceae</taxon>
        <taxon>Phytophthora</taxon>
    </lineage>
</organism>
<sequence length="244" mass="26530">MTSHSTNAASSDAVNATRAMGTNAGDSCTWYAGETCSLPRTGFDCLNVLLETDECAIAPNGACVSMSVYEKYLSNREHYEPLSRYFPASNYTYCSVDDSVCSTCIAEWSSNYEMTGSGGSTKYCTGSDGCVCIAATEVPDWKQTVVANQCDGSSDSSSVNSSQAFSSATQLCIILGIYFGAIIIFSVFLVRRWFRSSVPMRSGSTHHHHSGPQLRLTGWKSLREKLIETEHSFVQVETRLDATV</sequence>
<proteinExistence type="predicted"/>
<accession>A0A833T496</accession>
<dbReference type="AlphaFoldDB" id="A0A833T496"/>
<keyword evidence="3" id="KW-1185">Reference proteome</keyword>
<evidence type="ECO:0000313" key="2">
    <source>
        <dbReference type="EMBL" id="KAF4037330.1"/>
    </source>
</evidence>
<evidence type="ECO:0000256" key="1">
    <source>
        <dbReference type="SAM" id="Phobius"/>
    </source>
</evidence>
<dbReference type="Proteomes" id="UP000602510">
    <property type="component" value="Unassembled WGS sequence"/>
</dbReference>
<evidence type="ECO:0000313" key="3">
    <source>
        <dbReference type="Proteomes" id="UP000602510"/>
    </source>
</evidence>
<dbReference type="EMBL" id="WSZM01000242">
    <property type="protein sequence ID" value="KAF4037330.1"/>
    <property type="molecule type" value="Genomic_DNA"/>
</dbReference>
<gene>
    <name evidence="2" type="ORF">GN244_ATG10558</name>
</gene>
<protein>
    <submittedName>
        <fullName evidence="2">Uncharacterized protein</fullName>
    </submittedName>
</protein>
<keyword evidence="1" id="KW-0472">Membrane</keyword>
<keyword evidence="1" id="KW-1133">Transmembrane helix</keyword>
<keyword evidence="1" id="KW-0812">Transmembrane</keyword>
<comment type="caution">
    <text evidence="2">The sequence shown here is derived from an EMBL/GenBank/DDBJ whole genome shotgun (WGS) entry which is preliminary data.</text>
</comment>